<evidence type="ECO:0000313" key="4">
    <source>
        <dbReference type="Proteomes" id="UP000515913"/>
    </source>
</evidence>
<keyword evidence="1" id="KW-0808">Transferase</keyword>
<dbReference type="InterPro" id="IPR039643">
    <property type="entry name" value="DhaM"/>
</dbReference>
<gene>
    <name evidence="3" type="ORF">H9Q81_06110</name>
</gene>
<dbReference type="GO" id="GO:0016020">
    <property type="term" value="C:membrane"/>
    <property type="evidence" value="ECO:0007669"/>
    <property type="project" value="InterPro"/>
</dbReference>
<dbReference type="Pfam" id="PF03610">
    <property type="entry name" value="EIIA-man"/>
    <property type="match status" value="1"/>
</dbReference>
<keyword evidence="4" id="KW-1185">Reference proteome</keyword>
<dbReference type="Proteomes" id="UP000515913">
    <property type="component" value="Chromosome"/>
</dbReference>
<dbReference type="AlphaFoldDB" id="A0A7G9GUT0"/>
<accession>A0A7G9GUT0</accession>
<dbReference type="PANTHER" id="PTHR38594:SF1">
    <property type="entry name" value="PEP-DEPENDENT DIHYDROXYACETONE KINASE, PHOSPHORYL DONOR SUBUNIT DHAM"/>
    <property type="match status" value="1"/>
</dbReference>
<feature type="domain" description="PTS EIIA type-4" evidence="2">
    <location>
        <begin position="1"/>
        <end position="129"/>
    </location>
</feature>
<dbReference type="Gene3D" id="3.40.50.510">
    <property type="entry name" value="Phosphotransferase system, mannose-type IIA component"/>
    <property type="match status" value="1"/>
</dbReference>
<evidence type="ECO:0000313" key="3">
    <source>
        <dbReference type="EMBL" id="QNM14562.1"/>
    </source>
</evidence>
<dbReference type="KEGG" id="fho:H9Q81_06110"/>
<dbReference type="InterPro" id="IPR036662">
    <property type="entry name" value="PTS_EIIA_man-typ_sf"/>
</dbReference>
<evidence type="ECO:0000259" key="2">
    <source>
        <dbReference type="PROSITE" id="PS51096"/>
    </source>
</evidence>
<dbReference type="RefSeq" id="WP_101474119.1">
    <property type="nucleotide sequence ID" value="NZ_CP060637.1"/>
</dbReference>
<dbReference type="PROSITE" id="PS51096">
    <property type="entry name" value="PTS_EIIA_TYPE_4"/>
    <property type="match status" value="1"/>
</dbReference>
<dbReference type="GO" id="GO:0019563">
    <property type="term" value="P:glycerol catabolic process"/>
    <property type="evidence" value="ECO:0007669"/>
    <property type="project" value="InterPro"/>
</dbReference>
<name>A0A7G9GUT0_9FUSO</name>
<protein>
    <submittedName>
        <fullName evidence="3">Diguanylate cyclase</fullName>
    </submittedName>
</protein>
<dbReference type="EMBL" id="CP060637">
    <property type="protein sequence ID" value="QNM14562.1"/>
    <property type="molecule type" value="Genomic_DNA"/>
</dbReference>
<sequence length="129" mass="13928">MVGIVVVAHNPKLSEEVIRFCKDLKKDNFKLINGGGIGIGECFGTCPKIIEQAIEAANQGDGVVILCDLGSSVINARKAQESIGNRIRVEIVDAPLVEGTIVAVSANHPKVKMENLIDYIKESKEFPKL</sequence>
<evidence type="ECO:0000256" key="1">
    <source>
        <dbReference type="ARBA" id="ARBA00022679"/>
    </source>
</evidence>
<dbReference type="GO" id="GO:0047324">
    <property type="term" value="F:phosphoenolpyruvate-glycerone phosphotransferase activity"/>
    <property type="evidence" value="ECO:0007669"/>
    <property type="project" value="InterPro"/>
</dbReference>
<dbReference type="InterPro" id="IPR004701">
    <property type="entry name" value="PTS_EIIA_man-typ"/>
</dbReference>
<dbReference type="GO" id="GO:0009401">
    <property type="term" value="P:phosphoenolpyruvate-dependent sugar phosphotransferase system"/>
    <property type="evidence" value="ECO:0007669"/>
    <property type="project" value="InterPro"/>
</dbReference>
<organism evidence="3 4">
    <name type="scientific">Fusobacterium hominis</name>
    <dbReference type="NCBI Taxonomy" id="2764326"/>
    <lineage>
        <taxon>Bacteria</taxon>
        <taxon>Fusobacteriati</taxon>
        <taxon>Fusobacteriota</taxon>
        <taxon>Fusobacteriia</taxon>
        <taxon>Fusobacteriales</taxon>
        <taxon>Fusobacteriaceae</taxon>
        <taxon>Fusobacterium</taxon>
    </lineage>
</organism>
<proteinExistence type="predicted"/>
<dbReference type="PANTHER" id="PTHR38594">
    <property type="entry name" value="PEP-DEPENDENT DIHYDROXYACETONE KINASE, PHOSPHORYL DONOR SUBUNIT DHAM"/>
    <property type="match status" value="1"/>
</dbReference>
<dbReference type="SUPFAM" id="SSF53062">
    <property type="entry name" value="PTS system fructose IIA component-like"/>
    <property type="match status" value="1"/>
</dbReference>
<reference evidence="3 4" key="1">
    <citation type="submission" date="2020-08" db="EMBL/GenBank/DDBJ databases">
        <authorList>
            <person name="Liu C."/>
            <person name="Sun Q."/>
        </authorList>
    </citation>
    <scope>NUCLEOTIDE SEQUENCE [LARGE SCALE GENOMIC DNA]</scope>
    <source>
        <strain evidence="3 4">NSJ-57</strain>
    </source>
</reference>